<evidence type="ECO:0000313" key="3">
    <source>
        <dbReference type="EMBL" id="CUX65768.1"/>
    </source>
</evidence>
<feature type="compositionally biased region" description="Low complexity" evidence="1">
    <location>
        <begin position="510"/>
        <end position="526"/>
    </location>
</feature>
<reference evidence="3 4" key="1">
    <citation type="submission" date="2016-01" db="EMBL/GenBank/DDBJ databases">
        <authorList>
            <person name="Oliw E.H."/>
        </authorList>
    </citation>
    <scope>NUCLEOTIDE SEQUENCE [LARGE SCALE GENOMIC DNA]</scope>
    <source>
        <strain evidence="3 4">Kerr 14</strain>
    </source>
</reference>
<name>A0A1S7SCE4_AGRTU</name>
<evidence type="ECO:0000256" key="1">
    <source>
        <dbReference type="SAM" id="MobiDB-lite"/>
    </source>
</evidence>
<keyword evidence="3" id="KW-0255">Endonuclease</keyword>
<evidence type="ECO:0000313" key="4">
    <source>
        <dbReference type="Proteomes" id="UP000191897"/>
    </source>
</evidence>
<feature type="region of interest" description="Disordered" evidence="1">
    <location>
        <begin position="227"/>
        <end position="378"/>
    </location>
</feature>
<feature type="compositionally biased region" description="Gly residues" evidence="1">
    <location>
        <begin position="238"/>
        <end position="248"/>
    </location>
</feature>
<feature type="compositionally biased region" description="Basic and acidic residues" evidence="1">
    <location>
        <begin position="460"/>
        <end position="501"/>
    </location>
</feature>
<dbReference type="GO" id="GO:0004519">
    <property type="term" value="F:endonuclease activity"/>
    <property type="evidence" value="ECO:0007669"/>
    <property type="project" value="UniProtKB-KW"/>
</dbReference>
<proteinExistence type="predicted"/>
<dbReference type="EMBL" id="FBWC01000037">
    <property type="protein sequence ID" value="CUX65768.1"/>
    <property type="molecule type" value="Genomic_DNA"/>
</dbReference>
<protein>
    <submittedName>
        <fullName evidence="3">Putative endonuclease</fullName>
    </submittedName>
</protein>
<organism evidence="3 4">
    <name type="scientific">Agrobacterium tumefaciens str. Kerr 14</name>
    <dbReference type="NCBI Taxonomy" id="1183424"/>
    <lineage>
        <taxon>Bacteria</taxon>
        <taxon>Pseudomonadati</taxon>
        <taxon>Pseudomonadota</taxon>
        <taxon>Alphaproteobacteria</taxon>
        <taxon>Hyphomicrobiales</taxon>
        <taxon>Rhizobiaceae</taxon>
        <taxon>Rhizobium/Agrobacterium group</taxon>
        <taxon>Agrobacterium</taxon>
        <taxon>Agrobacterium tumefaciens complex</taxon>
    </lineage>
</organism>
<feature type="compositionally biased region" description="Basic and acidic residues" evidence="1">
    <location>
        <begin position="311"/>
        <end position="358"/>
    </location>
</feature>
<sequence length="582" mass="64702">MSAAPQAIVHLPRRGGCKSVKRICEQLKYLDQDEEVILEFSERHGGAQMSRDDYETWARQWAEQTGHYYNGESLYDGEQDLTTHIIVSFPSGTDPSAAYSSGRDWAENVFGSGRNGGEWDYITAFHTNRPHPHLHVIVNRRSLAGRGEWLAISHRNRFINYDTMRAALVEAASGHGITLDASSREQRGLQGRGPTTAEYRRKARVEFRNHLADRIELVEPWDDEEEVLPELTGRKPPGTGGGGSGGSGINPDGSEQDRRSPRPAGRVDAGAEADPSRIGVSRSVRFLPAKSHPQVAPTKANPDYDSQAARQLHEEMERAEQNSSDQERLSKTAEDTDQKRISGPERSLGDMGRKDISLENRAAATSERDGSSYDQEAEEQIWREWDEYRARQIAKAREDREIKEVTAGPGRRRKPVPSEERTSLTPPRHKSAEEGGEESNEPPRTSDDTRAAEVAPSSDRSSHRMKETRGEAIRRRSAERAAAREHRNAPKEQRSKHDDSGTGKSPTKGAPVVVSAPSAAANSPVPAERPQLKRSAASAFSADIDVANTPEAAKRQRRNEPNTSNRRQRDKPLHGRARGRTR</sequence>
<feature type="compositionally biased region" description="Basic residues" evidence="1">
    <location>
        <begin position="566"/>
        <end position="582"/>
    </location>
</feature>
<feature type="compositionally biased region" description="Basic and acidic residues" evidence="1">
    <location>
        <begin position="394"/>
        <end position="404"/>
    </location>
</feature>
<keyword evidence="3" id="KW-0378">Hydrolase</keyword>
<dbReference type="InterPro" id="IPR005094">
    <property type="entry name" value="Endonuclease_MobA/VirD2"/>
</dbReference>
<gene>
    <name evidence="3" type="ORF">AGR4C_pa60015</name>
</gene>
<keyword evidence="3" id="KW-0540">Nuclease</keyword>
<dbReference type="RefSeq" id="WP_080867606.1">
    <property type="nucleotide sequence ID" value="NZ_LT009732.1"/>
</dbReference>
<dbReference type="Proteomes" id="UP000191897">
    <property type="component" value="Unassembled WGS sequence"/>
</dbReference>
<evidence type="ECO:0000259" key="2">
    <source>
        <dbReference type="Pfam" id="PF03432"/>
    </source>
</evidence>
<dbReference type="AlphaFoldDB" id="A0A1S7SCE4"/>
<feature type="region of interest" description="Disordered" evidence="1">
    <location>
        <begin position="394"/>
        <end position="582"/>
    </location>
</feature>
<dbReference type="Pfam" id="PF03432">
    <property type="entry name" value="Relaxase"/>
    <property type="match status" value="1"/>
</dbReference>
<feature type="domain" description="MobA/VirD2-like nuclease" evidence="2">
    <location>
        <begin position="48"/>
        <end position="145"/>
    </location>
</feature>
<accession>A0A1S7SCE4</accession>